<proteinExistence type="inferred from homology"/>
<dbReference type="Proteomes" id="UP000054821">
    <property type="component" value="Unassembled WGS sequence"/>
</dbReference>
<evidence type="ECO:0000313" key="3">
    <source>
        <dbReference type="EMBL" id="PON22639.1"/>
    </source>
</evidence>
<dbReference type="EMBL" id="JPDN02000036">
    <property type="protein sequence ID" value="PON22639.1"/>
    <property type="molecule type" value="Genomic_DNA"/>
</dbReference>
<gene>
    <name evidence="3" type="ORF">TGAM01_v208528</name>
    <name evidence="2" type="ORF">TGAMA5MH_09607</name>
</gene>
<dbReference type="SUPFAM" id="SSF54909">
    <property type="entry name" value="Dimeric alpha+beta barrel"/>
    <property type="match status" value="1"/>
</dbReference>
<sequence>MPSNVTVFYPQPKEGEFFDMDYYINKHMPIANELWTPLGLQNWQVLRFGPDAPYHVVAILNWENEGDADRALKHEAAKTVIADVVNFTNLKPTLTPGEITGAWERK</sequence>
<evidence type="ECO:0000313" key="4">
    <source>
        <dbReference type="Proteomes" id="UP000054821"/>
    </source>
</evidence>
<dbReference type="OrthoDB" id="4892971at2759"/>
<dbReference type="InterPro" id="IPR009799">
    <property type="entry name" value="EthD_dom"/>
</dbReference>
<dbReference type="PANTHER" id="PTHR40260:SF2">
    <property type="entry name" value="BLR8190 PROTEIN"/>
    <property type="match status" value="1"/>
</dbReference>
<dbReference type="RefSeq" id="XP_018660146.2">
    <property type="nucleotide sequence ID" value="XM_018806676.2"/>
</dbReference>
<dbReference type="AlphaFoldDB" id="A0A2K0SZ27"/>
<dbReference type="Gene3D" id="3.30.70.100">
    <property type="match status" value="1"/>
</dbReference>
<reference evidence="2 5" key="2">
    <citation type="submission" date="2017-02" db="EMBL/GenBank/DDBJ databases">
        <title>Genomes of Trichoderma spp. with biocontrol activity.</title>
        <authorList>
            <person name="Gardiner D."/>
            <person name="Kazan K."/>
            <person name="Vos C."/>
            <person name="Harvey P."/>
        </authorList>
    </citation>
    <scope>NUCLEOTIDE SEQUENCE [LARGE SCALE GENOMIC DNA]</scope>
    <source>
        <strain evidence="2 5">A5MH</strain>
    </source>
</reference>
<dbReference type="EMBL" id="MTYH01000104">
    <property type="protein sequence ID" value="PNP38526.1"/>
    <property type="molecule type" value="Genomic_DNA"/>
</dbReference>
<evidence type="ECO:0000313" key="2">
    <source>
        <dbReference type="EMBL" id="PNP38526.1"/>
    </source>
</evidence>
<name>A0A2K0SZ27_9HYPO</name>
<reference evidence="3 4" key="1">
    <citation type="journal article" date="2016" name="Genome Announc.">
        <title>Draft Whole-Genome Sequence of Trichoderma gamsii T6085, a Promising Biocontrol Agent of Fusarium Head Blight on Wheat.</title>
        <authorList>
            <person name="Baroncelli R."/>
            <person name="Zapparata A."/>
            <person name="Piaggeschi G."/>
            <person name="Sarrocco S."/>
            <person name="Vannacci G."/>
        </authorList>
    </citation>
    <scope>NUCLEOTIDE SEQUENCE [LARGE SCALE GENOMIC DNA]</scope>
    <source>
        <strain evidence="3 4">T6085</strain>
    </source>
</reference>
<dbReference type="InterPro" id="IPR011008">
    <property type="entry name" value="Dimeric_a/b-barrel"/>
</dbReference>
<reference evidence="3" key="3">
    <citation type="submission" date="2017-08" db="EMBL/GenBank/DDBJ databases">
        <title>Trichoderma gamsii strain T6085, whole genome shotgun sequencing project.</title>
        <authorList>
            <person name="Baroncelli R."/>
        </authorList>
    </citation>
    <scope>NUCLEOTIDE SEQUENCE</scope>
    <source>
        <strain evidence="3">T6085</strain>
    </source>
</reference>
<dbReference type="GO" id="GO:0016491">
    <property type="term" value="F:oxidoreductase activity"/>
    <property type="evidence" value="ECO:0007669"/>
    <property type="project" value="InterPro"/>
</dbReference>
<comment type="caution">
    <text evidence="2">The sequence shown here is derived from an EMBL/GenBank/DDBJ whole genome shotgun (WGS) entry which is preliminary data.</text>
</comment>
<evidence type="ECO:0000313" key="5">
    <source>
        <dbReference type="Proteomes" id="UP000236546"/>
    </source>
</evidence>
<dbReference type="PANTHER" id="PTHR40260">
    <property type="entry name" value="BLR8190 PROTEIN"/>
    <property type="match status" value="1"/>
</dbReference>
<dbReference type="GeneID" id="29986759"/>
<keyword evidence="4" id="KW-1185">Reference proteome</keyword>
<comment type="similarity">
    <text evidence="1">Belongs to the tpcK family.</text>
</comment>
<evidence type="ECO:0008006" key="6">
    <source>
        <dbReference type="Google" id="ProtNLM"/>
    </source>
</evidence>
<dbReference type="NCBIfam" id="TIGR02118">
    <property type="entry name" value="EthD family reductase"/>
    <property type="match status" value="1"/>
</dbReference>
<dbReference type="Proteomes" id="UP000236546">
    <property type="component" value="Unassembled WGS sequence"/>
</dbReference>
<evidence type="ECO:0000256" key="1">
    <source>
        <dbReference type="ARBA" id="ARBA00005986"/>
    </source>
</evidence>
<organism evidence="2 5">
    <name type="scientific">Trichoderma gamsii</name>
    <dbReference type="NCBI Taxonomy" id="398673"/>
    <lineage>
        <taxon>Eukaryota</taxon>
        <taxon>Fungi</taxon>
        <taxon>Dikarya</taxon>
        <taxon>Ascomycota</taxon>
        <taxon>Pezizomycotina</taxon>
        <taxon>Sordariomycetes</taxon>
        <taxon>Hypocreomycetidae</taxon>
        <taxon>Hypocreales</taxon>
        <taxon>Hypocreaceae</taxon>
        <taxon>Trichoderma</taxon>
    </lineage>
</organism>
<accession>A0A2K0SZ27</accession>
<protein>
    <recommendedName>
        <fullName evidence="6">EthD domain-containing protein</fullName>
    </recommendedName>
</protein>
<dbReference type="STRING" id="398673.A0A2K0SZ27"/>